<keyword evidence="1" id="KW-1133">Transmembrane helix</keyword>
<dbReference type="NCBIfam" id="NF038403">
    <property type="entry name" value="perm_prefix_1"/>
    <property type="match status" value="1"/>
</dbReference>
<protein>
    <submittedName>
        <fullName evidence="2">Uncharacterized protein</fullName>
    </submittedName>
</protein>
<sequence length="222" mass="25132">MENKLRAYMDHLFRDVKPTRKSVELKEEILQNLVDKYHDMIAEGRTPEAAYNIAVASIGDMDELLAGLHGAPSSESLPVTKEALDKGRRKSAVLISVAVMMYIMSVLPPILLSDTVFENKLAPALMFIMIAVATALLIYNNLTKPRYQRTDDSIVEEFKEWQEQTDSSRRAMRALSSALWAVIVVIYIVVSFWTMAWHITWVIFLIGVAVEGILKAIFELKK</sequence>
<dbReference type="AlphaFoldDB" id="A0A173ZG20"/>
<dbReference type="OrthoDB" id="362167at2"/>
<dbReference type="EMBL" id="CYZU01000002">
    <property type="protein sequence ID" value="CUN75184.1"/>
    <property type="molecule type" value="Genomic_DNA"/>
</dbReference>
<feature type="transmembrane region" description="Helical" evidence="1">
    <location>
        <begin position="91"/>
        <end position="112"/>
    </location>
</feature>
<evidence type="ECO:0000256" key="1">
    <source>
        <dbReference type="SAM" id="Phobius"/>
    </source>
</evidence>
<reference evidence="2 3" key="1">
    <citation type="submission" date="2015-09" db="EMBL/GenBank/DDBJ databases">
        <authorList>
            <consortium name="Pathogen Informatics"/>
        </authorList>
    </citation>
    <scope>NUCLEOTIDE SEQUENCE [LARGE SCALE GENOMIC DNA]</scope>
    <source>
        <strain evidence="2 3">2789STDY5834876</strain>
    </source>
</reference>
<organism evidence="2 3">
    <name type="scientific">Faecalicatena contorta</name>
    <dbReference type="NCBI Taxonomy" id="39482"/>
    <lineage>
        <taxon>Bacteria</taxon>
        <taxon>Bacillati</taxon>
        <taxon>Bacillota</taxon>
        <taxon>Clostridia</taxon>
        <taxon>Lachnospirales</taxon>
        <taxon>Lachnospiraceae</taxon>
        <taxon>Faecalicatena</taxon>
    </lineage>
</organism>
<accession>A0A173ZG20</accession>
<dbReference type="Proteomes" id="UP000095544">
    <property type="component" value="Unassembled WGS sequence"/>
</dbReference>
<name>A0A173ZG20_9FIRM</name>
<feature type="transmembrane region" description="Helical" evidence="1">
    <location>
        <begin position="174"/>
        <end position="193"/>
    </location>
</feature>
<evidence type="ECO:0000313" key="2">
    <source>
        <dbReference type="EMBL" id="CUN75184.1"/>
    </source>
</evidence>
<evidence type="ECO:0000313" key="3">
    <source>
        <dbReference type="Proteomes" id="UP000095544"/>
    </source>
</evidence>
<dbReference type="RefSeq" id="WP_050639682.1">
    <property type="nucleotide sequence ID" value="NZ_CABKUE010000007.1"/>
</dbReference>
<feature type="transmembrane region" description="Helical" evidence="1">
    <location>
        <begin position="124"/>
        <end position="142"/>
    </location>
</feature>
<keyword evidence="1" id="KW-0812">Transmembrane</keyword>
<gene>
    <name evidence="2" type="ORF">ERS852491_00430</name>
</gene>
<dbReference type="STRING" id="39482.ERS852491_00430"/>
<keyword evidence="1" id="KW-0472">Membrane</keyword>
<proteinExistence type="predicted"/>
<dbReference type="InterPro" id="IPR047928">
    <property type="entry name" value="Perm_prefix_1"/>
</dbReference>
<feature type="transmembrane region" description="Helical" evidence="1">
    <location>
        <begin position="199"/>
        <end position="218"/>
    </location>
</feature>